<dbReference type="PROSITE" id="PS00216">
    <property type="entry name" value="SUGAR_TRANSPORT_1"/>
    <property type="match status" value="1"/>
</dbReference>
<feature type="transmembrane region" description="Helical" evidence="5">
    <location>
        <begin position="289"/>
        <end position="311"/>
    </location>
</feature>
<keyword evidence="3 5" id="KW-1133">Transmembrane helix</keyword>
<feature type="transmembrane region" description="Helical" evidence="5">
    <location>
        <begin position="21"/>
        <end position="39"/>
    </location>
</feature>
<reference evidence="7 8" key="1">
    <citation type="submission" date="2020-05" db="EMBL/GenBank/DDBJ databases">
        <title>Complete genome of Desulfobulbus oligotrophicus.</title>
        <authorList>
            <person name="Podar M."/>
        </authorList>
    </citation>
    <scope>NUCLEOTIDE SEQUENCE [LARGE SCALE GENOMIC DNA]</scope>
    <source>
        <strain evidence="7 8">Prop6</strain>
    </source>
</reference>
<feature type="transmembrane region" description="Helical" evidence="5">
    <location>
        <begin position="323"/>
        <end position="341"/>
    </location>
</feature>
<evidence type="ECO:0000256" key="1">
    <source>
        <dbReference type="ARBA" id="ARBA00004141"/>
    </source>
</evidence>
<evidence type="ECO:0000259" key="6">
    <source>
        <dbReference type="PROSITE" id="PS50850"/>
    </source>
</evidence>
<evidence type="ECO:0000256" key="5">
    <source>
        <dbReference type="SAM" id="Phobius"/>
    </source>
</evidence>
<dbReference type="Gene3D" id="1.20.1250.20">
    <property type="entry name" value="MFS general substrate transporter like domains"/>
    <property type="match status" value="1"/>
</dbReference>
<feature type="transmembrane region" description="Helical" evidence="5">
    <location>
        <begin position="85"/>
        <end position="107"/>
    </location>
</feature>
<keyword evidence="4 5" id="KW-0472">Membrane</keyword>
<sequence>MVVKGKEGSEEKQSVSPYHLVNIRLFILFRVLFNARFYYPVFTILFLDYGLTLEQFAVLNTVWAFTIVLSEVPSGALADLLGRRFLLVVTAWLMIFEMAVIAFVPAANPDLVFWAFLINRVLSGLAEAMASGADEALAYDTLVVHGLAGQWPRVLEVQMRAQNFGYIIAMTLGAVVYDPSVVNRVLQWCSVNVSVSQQMSMRYPLYLTLILAVFALFVTLRMRDPSPPAGHRTRDPQKATIWQLLRLVLRTGAWIIRTPMAFTIIFFAMTIDHTLRMGVTLTSKYYRLIGLPEASFGLLGSLVAVVGLFVPRLARIMVERLSFGLNVFLLGAGSVIALLFLSLFVPYWGILPVIAIFVGLMLTSYFTSHYLNELTDSQQRATVLSFKGLALNVAYGIIGLAFAALMQHYRVVQTGLHPSQAVDFIEDQAFVATVGCFPWYLAGALILTSLCCLPRVWRRRSTGRKQ</sequence>
<dbReference type="Proteomes" id="UP000596092">
    <property type="component" value="Chromosome"/>
</dbReference>
<dbReference type="GO" id="GO:0022857">
    <property type="term" value="F:transmembrane transporter activity"/>
    <property type="evidence" value="ECO:0007669"/>
    <property type="project" value="InterPro"/>
</dbReference>
<gene>
    <name evidence="7" type="ORF">HP555_05585</name>
</gene>
<organism evidence="7 8">
    <name type="scientific">Desulfobulbus oligotrophicus</name>
    <dbReference type="NCBI Taxonomy" id="1909699"/>
    <lineage>
        <taxon>Bacteria</taxon>
        <taxon>Pseudomonadati</taxon>
        <taxon>Thermodesulfobacteriota</taxon>
        <taxon>Desulfobulbia</taxon>
        <taxon>Desulfobulbales</taxon>
        <taxon>Desulfobulbaceae</taxon>
        <taxon>Desulfobulbus</taxon>
    </lineage>
</organism>
<dbReference type="Pfam" id="PF07690">
    <property type="entry name" value="MFS_1"/>
    <property type="match status" value="1"/>
</dbReference>
<accession>A0A7T6AQB7</accession>
<protein>
    <submittedName>
        <fullName evidence="7">MFS transporter</fullName>
    </submittedName>
</protein>
<feature type="transmembrane region" description="Helical" evidence="5">
    <location>
        <begin position="347"/>
        <end position="368"/>
    </location>
</feature>
<dbReference type="EMBL" id="CP054140">
    <property type="protein sequence ID" value="QQG65373.1"/>
    <property type="molecule type" value="Genomic_DNA"/>
</dbReference>
<dbReference type="SUPFAM" id="SSF103473">
    <property type="entry name" value="MFS general substrate transporter"/>
    <property type="match status" value="1"/>
</dbReference>
<evidence type="ECO:0000313" key="8">
    <source>
        <dbReference type="Proteomes" id="UP000596092"/>
    </source>
</evidence>
<proteinExistence type="predicted"/>
<feature type="domain" description="Major facilitator superfamily (MFS) profile" evidence="6">
    <location>
        <begin position="20"/>
        <end position="460"/>
    </location>
</feature>
<keyword evidence="8" id="KW-1185">Reference proteome</keyword>
<evidence type="ECO:0000256" key="4">
    <source>
        <dbReference type="ARBA" id="ARBA00023136"/>
    </source>
</evidence>
<evidence type="ECO:0000313" key="7">
    <source>
        <dbReference type="EMBL" id="QQG65373.1"/>
    </source>
</evidence>
<dbReference type="InterPro" id="IPR011701">
    <property type="entry name" value="MFS"/>
</dbReference>
<feature type="transmembrane region" description="Helical" evidence="5">
    <location>
        <begin position="429"/>
        <end position="457"/>
    </location>
</feature>
<dbReference type="KEGG" id="dog:HP555_05585"/>
<dbReference type="PANTHER" id="PTHR23530">
    <property type="entry name" value="TRANSPORT PROTEIN-RELATED"/>
    <property type="match status" value="1"/>
</dbReference>
<dbReference type="InterPro" id="IPR020846">
    <property type="entry name" value="MFS_dom"/>
</dbReference>
<dbReference type="PANTHER" id="PTHR23530:SF1">
    <property type="entry name" value="PERMEASE, MAJOR FACILITATOR SUPERFAMILY-RELATED"/>
    <property type="match status" value="1"/>
</dbReference>
<feature type="transmembrane region" description="Helical" evidence="5">
    <location>
        <begin position="244"/>
        <end position="269"/>
    </location>
</feature>
<keyword evidence="2 5" id="KW-0812">Transmembrane</keyword>
<dbReference type="AlphaFoldDB" id="A0A7T6AQB7"/>
<feature type="transmembrane region" description="Helical" evidence="5">
    <location>
        <begin position="59"/>
        <end position="78"/>
    </location>
</feature>
<dbReference type="GO" id="GO:0016020">
    <property type="term" value="C:membrane"/>
    <property type="evidence" value="ECO:0007669"/>
    <property type="project" value="UniProtKB-SubCell"/>
</dbReference>
<name>A0A7T6AQB7_9BACT</name>
<feature type="transmembrane region" description="Helical" evidence="5">
    <location>
        <begin position="203"/>
        <end position="223"/>
    </location>
</feature>
<evidence type="ECO:0000256" key="2">
    <source>
        <dbReference type="ARBA" id="ARBA00022692"/>
    </source>
</evidence>
<feature type="transmembrane region" description="Helical" evidence="5">
    <location>
        <begin position="389"/>
        <end position="409"/>
    </location>
</feature>
<evidence type="ECO:0000256" key="3">
    <source>
        <dbReference type="ARBA" id="ARBA00022989"/>
    </source>
</evidence>
<dbReference type="PROSITE" id="PS50850">
    <property type="entry name" value="MFS"/>
    <property type="match status" value="1"/>
</dbReference>
<dbReference type="InterPro" id="IPR053160">
    <property type="entry name" value="MFS_DHA3_Transporter"/>
</dbReference>
<dbReference type="InterPro" id="IPR005829">
    <property type="entry name" value="Sugar_transporter_CS"/>
</dbReference>
<dbReference type="InterPro" id="IPR036259">
    <property type="entry name" value="MFS_trans_sf"/>
</dbReference>
<comment type="subcellular location">
    <subcellularLocation>
        <location evidence="1">Membrane</location>
        <topology evidence="1">Multi-pass membrane protein</topology>
    </subcellularLocation>
</comment>